<dbReference type="EMBL" id="QMQZ01000024">
    <property type="protein sequence ID" value="RLE51900.1"/>
    <property type="molecule type" value="Genomic_DNA"/>
</dbReference>
<sequence>MSSWIRWHRDGRGFSYVVLASSKGLVIANYRLTRSGNVRRELILMPKRSDAGRSEGKLLFEEYYDRGKVNSLIQALRDLTSTSPQLTPRDLVFELDKVILHLNYLKKLFLEVIEGGGF</sequence>
<protein>
    <submittedName>
        <fullName evidence="2">Uncharacterized protein</fullName>
    </submittedName>
</protein>
<evidence type="ECO:0000313" key="1">
    <source>
        <dbReference type="EMBL" id="RLE51900.1"/>
    </source>
</evidence>
<dbReference type="AlphaFoldDB" id="A0A497F9H3"/>
<reference evidence="3 4" key="1">
    <citation type="submission" date="2018-06" db="EMBL/GenBank/DDBJ databases">
        <title>Extensive metabolic versatility and redundancy in microbially diverse, dynamic hydrothermal sediments.</title>
        <authorList>
            <person name="Dombrowski N."/>
            <person name="Teske A."/>
            <person name="Baker B.J."/>
        </authorList>
    </citation>
    <scope>NUCLEOTIDE SEQUENCE [LARGE SCALE GENOMIC DNA]</scope>
    <source>
        <strain evidence="2">B20_G2</strain>
        <strain evidence="1">B29_G17</strain>
    </source>
</reference>
<evidence type="ECO:0000313" key="4">
    <source>
        <dbReference type="Proteomes" id="UP000269499"/>
    </source>
</evidence>
<comment type="caution">
    <text evidence="2">The sequence shown here is derived from an EMBL/GenBank/DDBJ whole genome shotgun (WGS) entry which is preliminary data.</text>
</comment>
<dbReference type="Proteomes" id="UP000269499">
    <property type="component" value="Unassembled WGS sequence"/>
</dbReference>
<accession>A0A497F9H3</accession>
<evidence type="ECO:0000313" key="3">
    <source>
        <dbReference type="Proteomes" id="UP000268446"/>
    </source>
</evidence>
<dbReference type="EMBL" id="QMRA01000001">
    <property type="protein sequence ID" value="RLE55971.1"/>
    <property type="molecule type" value="Genomic_DNA"/>
</dbReference>
<dbReference type="Proteomes" id="UP000268446">
    <property type="component" value="Unassembled WGS sequence"/>
</dbReference>
<organism evidence="2 4">
    <name type="scientific">Thermoproteota archaeon</name>
    <dbReference type="NCBI Taxonomy" id="2056631"/>
    <lineage>
        <taxon>Archaea</taxon>
        <taxon>Thermoproteota</taxon>
    </lineage>
</organism>
<name>A0A497F9H3_9CREN</name>
<evidence type="ECO:0000313" key="2">
    <source>
        <dbReference type="EMBL" id="RLE55971.1"/>
    </source>
</evidence>
<gene>
    <name evidence="1" type="ORF">DRJ20_01220</name>
    <name evidence="2" type="ORF">DRJ26_00070</name>
</gene>
<proteinExistence type="predicted"/>